<dbReference type="PROSITE" id="PS51379">
    <property type="entry name" value="4FE4S_FER_2"/>
    <property type="match status" value="1"/>
</dbReference>
<evidence type="ECO:0000259" key="6">
    <source>
        <dbReference type="PROSITE" id="PS51379"/>
    </source>
</evidence>
<dbReference type="InterPro" id="IPR012206">
    <property type="entry name" value="Fd_FixX"/>
</dbReference>
<proteinExistence type="predicted"/>
<accession>W0EAG5</accession>
<dbReference type="PANTHER" id="PTHR43082">
    <property type="entry name" value="FERREDOXIN-LIKE"/>
    <property type="match status" value="1"/>
</dbReference>
<dbReference type="Gene3D" id="3.30.70.20">
    <property type="match status" value="1"/>
</dbReference>
<keyword evidence="2" id="KW-0479">Metal-binding</keyword>
<dbReference type="AlphaFoldDB" id="W0EAG5"/>
<dbReference type="HOGENOM" id="CLU_163428_0_0_9"/>
<evidence type="ECO:0000313" key="7">
    <source>
        <dbReference type="EMBL" id="AHF06189.1"/>
    </source>
</evidence>
<dbReference type="RefSeq" id="WP_006715313.1">
    <property type="nucleotide sequence ID" value="NZ_CP007032.1"/>
</dbReference>
<dbReference type="Proteomes" id="UP000010847">
    <property type="component" value="Chromosome"/>
</dbReference>
<keyword evidence="4" id="KW-0408">Iron</keyword>
<evidence type="ECO:0000256" key="5">
    <source>
        <dbReference type="ARBA" id="ARBA00023014"/>
    </source>
</evidence>
<evidence type="ECO:0000256" key="1">
    <source>
        <dbReference type="ARBA" id="ARBA00022448"/>
    </source>
</evidence>
<feature type="domain" description="4Fe-4S ferredoxin-type" evidence="6">
    <location>
        <begin position="23"/>
        <end position="54"/>
    </location>
</feature>
<dbReference type="GO" id="GO:0051536">
    <property type="term" value="F:iron-sulfur cluster binding"/>
    <property type="evidence" value="ECO:0007669"/>
    <property type="project" value="UniProtKB-KW"/>
</dbReference>
<dbReference type="KEGG" id="dmt:DESME_03315"/>
<dbReference type="EMBL" id="CP007032">
    <property type="protein sequence ID" value="AHF06189.1"/>
    <property type="molecule type" value="Genomic_DNA"/>
</dbReference>
<dbReference type="Pfam" id="PF13237">
    <property type="entry name" value="Fer4_10"/>
    <property type="match status" value="1"/>
</dbReference>
<protein>
    <submittedName>
        <fullName evidence="7">Ferredoxin</fullName>
    </submittedName>
</protein>
<dbReference type="SUPFAM" id="SSF54862">
    <property type="entry name" value="4Fe-4S ferredoxins"/>
    <property type="match status" value="1"/>
</dbReference>
<dbReference type="PANTHER" id="PTHR43082:SF3">
    <property type="entry name" value="FERREDOXIN-LIKE PROTEIN YDIT"/>
    <property type="match status" value="1"/>
</dbReference>
<keyword evidence="8" id="KW-1185">Reference proteome</keyword>
<keyword evidence="5" id="KW-0411">Iron-sulfur</keyword>
<dbReference type="GO" id="GO:0005506">
    <property type="term" value="F:iron ion binding"/>
    <property type="evidence" value="ECO:0007669"/>
    <property type="project" value="InterPro"/>
</dbReference>
<evidence type="ECO:0000256" key="2">
    <source>
        <dbReference type="ARBA" id="ARBA00022723"/>
    </source>
</evidence>
<sequence>MKKRLSIEERLGTNKFAVDEGMPHITLDKDICAKCEDKACVKACPAGLYVQEDKAVRFDYAGCLECGTCRVVCLKRGLKWDYPRGTFGISFRYG</sequence>
<keyword evidence="3" id="KW-0249">Electron transport</keyword>
<reference evidence="7 8" key="1">
    <citation type="submission" date="2013-12" db="EMBL/GenBank/DDBJ databases">
        <authorList>
            <consortium name="DOE Joint Genome Institute"/>
            <person name="Smidt H."/>
            <person name="Huntemann M."/>
            <person name="Han J."/>
            <person name="Chen A."/>
            <person name="Kyrpides N."/>
            <person name="Mavromatis K."/>
            <person name="Markowitz V."/>
            <person name="Palaniappan K."/>
            <person name="Ivanova N."/>
            <person name="Schaumberg A."/>
            <person name="Pati A."/>
            <person name="Liolios K."/>
            <person name="Nordberg H.P."/>
            <person name="Cantor M.N."/>
            <person name="Hua S.X."/>
            <person name="Woyke T."/>
        </authorList>
    </citation>
    <scope>NUCLEOTIDE SEQUENCE [LARGE SCALE GENOMIC DNA]</scope>
    <source>
        <strain evidence="8">DSM 15288</strain>
    </source>
</reference>
<evidence type="ECO:0000256" key="3">
    <source>
        <dbReference type="ARBA" id="ARBA00022982"/>
    </source>
</evidence>
<organism evidence="7 8">
    <name type="scientific">Desulfitobacterium metallireducens DSM 15288</name>
    <dbReference type="NCBI Taxonomy" id="871968"/>
    <lineage>
        <taxon>Bacteria</taxon>
        <taxon>Bacillati</taxon>
        <taxon>Bacillota</taxon>
        <taxon>Clostridia</taxon>
        <taxon>Eubacteriales</taxon>
        <taxon>Desulfitobacteriaceae</taxon>
        <taxon>Desulfitobacterium</taxon>
    </lineage>
</organism>
<evidence type="ECO:0000313" key="8">
    <source>
        <dbReference type="Proteomes" id="UP000010847"/>
    </source>
</evidence>
<name>W0EAG5_9FIRM</name>
<dbReference type="PIRSF" id="PIRSF036548">
    <property type="entry name" value="Fdx_FixX"/>
    <property type="match status" value="1"/>
</dbReference>
<dbReference type="STRING" id="871968.DESME_03315"/>
<gene>
    <name evidence="7" type="ORF">DESME_03315</name>
</gene>
<evidence type="ECO:0000256" key="4">
    <source>
        <dbReference type="ARBA" id="ARBA00023004"/>
    </source>
</evidence>
<keyword evidence="1" id="KW-0813">Transport</keyword>
<dbReference type="eggNOG" id="COG2440">
    <property type="taxonomic scope" value="Bacteria"/>
</dbReference>
<dbReference type="InterPro" id="IPR017896">
    <property type="entry name" value="4Fe4S_Fe-S-bd"/>
</dbReference>